<organism evidence="2 3">
    <name type="scientific">Holothuria leucospilota</name>
    <name type="common">Black long sea cucumber</name>
    <name type="synonym">Mertensiothuria leucospilota</name>
    <dbReference type="NCBI Taxonomy" id="206669"/>
    <lineage>
        <taxon>Eukaryota</taxon>
        <taxon>Metazoa</taxon>
        <taxon>Echinodermata</taxon>
        <taxon>Eleutherozoa</taxon>
        <taxon>Echinozoa</taxon>
        <taxon>Holothuroidea</taxon>
        <taxon>Aspidochirotacea</taxon>
        <taxon>Aspidochirotida</taxon>
        <taxon>Holothuriidae</taxon>
        <taxon>Holothuria</taxon>
    </lineage>
</organism>
<dbReference type="AlphaFoldDB" id="A0A9Q1C8J5"/>
<gene>
    <name evidence="2" type="ORF">HOLleu_14624</name>
</gene>
<evidence type="ECO:0000256" key="1">
    <source>
        <dbReference type="SAM" id="MobiDB-lite"/>
    </source>
</evidence>
<reference evidence="2" key="1">
    <citation type="submission" date="2021-10" db="EMBL/GenBank/DDBJ databases">
        <title>Tropical sea cucumber genome reveals ecological adaptation and Cuvierian tubules defense mechanism.</title>
        <authorList>
            <person name="Chen T."/>
        </authorList>
    </citation>
    <scope>NUCLEOTIDE SEQUENCE</scope>
    <source>
        <strain evidence="2">Nanhai2018</strain>
        <tissue evidence="2">Muscle</tissue>
    </source>
</reference>
<dbReference type="EMBL" id="JAIZAY010000006">
    <property type="protein sequence ID" value="KAJ8040360.1"/>
    <property type="molecule type" value="Genomic_DNA"/>
</dbReference>
<proteinExistence type="predicted"/>
<dbReference type="Proteomes" id="UP001152320">
    <property type="component" value="Chromosome 6"/>
</dbReference>
<evidence type="ECO:0000313" key="3">
    <source>
        <dbReference type="Proteomes" id="UP001152320"/>
    </source>
</evidence>
<accession>A0A9Q1C8J5</accession>
<keyword evidence="3" id="KW-1185">Reference proteome</keyword>
<protein>
    <submittedName>
        <fullName evidence="2">Uncharacterized protein</fullName>
    </submittedName>
</protein>
<feature type="compositionally biased region" description="Polar residues" evidence="1">
    <location>
        <begin position="1"/>
        <end position="15"/>
    </location>
</feature>
<evidence type="ECO:0000313" key="2">
    <source>
        <dbReference type="EMBL" id="KAJ8040360.1"/>
    </source>
</evidence>
<sequence>MAITCNEFSQPTSTFRSKERSSYQLLRAGNDEVPFSPPPPVSPEGYIALTLKISNYSNNYVCSTVPADMLLRKRK</sequence>
<comment type="caution">
    <text evidence="2">The sequence shown here is derived from an EMBL/GenBank/DDBJ whole genome shotgun (WGS) entry which is preliminary data.</text>
</comment>
<name>A0A9Q1C8J5_HOLLE</name>
<feature type="region of interest" description="Disordered" evidence="1">
    <location>
        <begin position="1"/>
        <end position="21"/>
    </location>
</feature>